<name>A0A5M9R4S8_9GAMM</name>
<protein>
    <submittedName>
        <fullName evidence="2">Glycosyltransferase family 2 protein</fullName>
    </submittedName>
</protein>
<dbReference type="Gene3D" id="3.90.550.10">
    <property type="entry name" value="Spore Coat Polysaccharide Biosynthesis Protein SpsA, Chain A"/>
    <property type="match status" value="1"/>
</dbReference>
<dbReference type="Proteomes" id="UP000322181">
    <property type="component" value="Unassembled WGS sequence"/>
</dbReference>
<dbReference type="RefSeq" id="WP_067367100.1">
    <property type="nucleotide sequence ID" value="NZ_BAAAFS010000002.1"/>
</dbReference>
<dbReference type="PANTHER" id="PTHR10859:SF91">
    <property type="entry name" value="DOLICHYL-PHOSPHATE BETA-GLUCOSYLTRANSFERASE"/>
    <property type="match status" value="1"/>
</dbReference>
<gene>
    <name evidence="2" type="ORF">F4V73_11975</name>
</gene>
<dbReference type="GO" id="GO:0016740">
    <property type="term" value="F:transferase activity"/>
    <property type="evidence" value="ECO:0007669"/>
    <property type="project" value="UniProtKB-KW"/>
</dbReference>
<dbReference type="InterPro" id="IPR029044">
    <property type="entry name" value="Nucleotide-diphossugar_trans"/>
</dbReference>
<organism evidence="2 3">
    <name type="scientific">Morganella psychrotolerans</name>
    <dbReference type="NCBI Taxonomy" id="368603"/>
    <lineage>
        <taxon>Bacteria</taxon>
        <taxon>Pseudomonadati</taxon>
        <taxon>Pseudomonadota</taxon>
        <taxon>Gammaproteobacteria</taxon>
        <taxon>Enterobacterales</taxon>
        <taxon>Morganellaceae</taxon>
        <taxon>Morganella</taxon>
    </lineage>
</organism>
<accession>A0A5M9R4S8</accession>
<dbReference type="CDD" id="cd04179">
    <property type="entry name" value="DPM_DPG-synthase_like"/>
    <property type="match status" value="1"/>
</dbReference>
<dbReference type="OrthoDB" id="9808633at2"/>
<comment type="caution">
    <text evidence="2">The sequence shown here is derived from an EMBL/GenBank/DDBJ whole genome shotgun (WGS) entry which is preliminary data.</text>
</comment>
<dbReference type="SUPFAM" id="SSF53448">
    <property type="entry name" value="Nucleotide-diphospho-sugar transferases"/>
    <property type="match status" value="1"/>
</dbReference>
<dbReference type="GO" id="GO:0006487">
    <property type="term" value="P:protein N-linked glycosylation"/>
    <property type="evidence" value="ECO:0007669"/>
    <property type="project" value="TreeGrafter"/>
</dbReference>
<feature type="domain" description="Glycosyltransferase 2-like" evidence="1">
    <location>
        <begin position="20"/>
        <end position="145"/>
    </location>
</feature>
<dbReference type="Pfam" id="PF00535">
    <property type="entry name" value="Glycos_transf_2"/>
    <property type="match status" value="1"/>
</dbReference>
<evidence type="ECO:0000259" key="1">
    <source>
        <dbReference type="Pfam" id="PF00535"/>
    </source>
</evidence>
<dbReference type="EMBL" id="VXKB01000002">
    <property type="protein sequence ID" value="KAA8715670.1"/>
    <property type="molecule type" value="Genomic_DNA"/>
</dbReference>
<keyword evidence="2" id="KW-0808">Transferase</keyword>
<evidence type="ECO:0000313" key="3">
    <source>
        <dbReference type="Proteomes" id="UP000322181"/>
    </source>
</evidence>
<proteinExistence type="predicted"/>
<evidence type="ECO:0000313" key="2">
    <source>
        <dbReference type="EMBL" id="KAA8715670.1"/>
    </source>
</evidence>
<reference evidence="2 3" key="1">
    <citation type="submission" date="2019-09" db="EMBL/GenBank/DDBJ databases">
        <title>Draft genome sequence of various Type strains from the CCUG.</title>
        <authorList>
            <person name="Pineiro-Iglesias B."/>
            <person name="Tunovic T."/>
            <person name="Unosson C."/>
            <person name="Inganas E."/>
            <person name="Ohlen M."/>
            <person name="Cardew S."/>
            <person name="Jensie-Markopoulos S."/>
            <person name="Salva-Serra F."/>
            <person name="Jaen-Luchoro D."/>
            <person name="Karlsson R."/>
            <person name="Svensson-Stadler L."/>
            <person name="Chun J."/>
            <person name="Moore E."/>
        </authorList>
    </citation>
    <scope>NUCLEOTIDE SEQUENCE [LARGE SCALE GENOMIC DNA]</scope>
    <source>
        <strain evidence="2 3">CCUG 53682T</strain>
    </source>
</reference>
<sequence length="581" mass="64529">MSLILSAGISVAPALFKPCALIPCYNHGKTLAAVVSALTAQNLDCLVVDDGSDETTQSDIAAVQAAFPQCQVLRLAQNLGKGGALEAGFRLAAGRGYTHALQVDADGQHDLNAVAQLLAMSTETPDNLISGQPVYDGSVPKSRLYGRYITHFWVWIETLSFSLKDSMCGFRVYPLAATLAVMDKVRVGQRMDFDTEIMVRLYWDGTDSRFLPTRVYYPQAGISHFDVVKDNVRISKMHTRLFFGMLPRIPRLLWRRPVRHWGATAERRGVCGMRFMIKVYNLLGRKPFQFLLLFVAGGLWLTGGKQSRASRDYLQKIRTRYQALGRKAPSGLNSYRHFLRFGEAMLDKVAGWSGKLVWNRDVAFAPGALSVLESDSAGGKLILASHLGDIEVCRALAETGMIKRINALVFHEHAARFQQIMAEVAPQAMLNLISVTAITPDIAVLLQDKIQAGEWVAIVGDRIAVSSSQHNTRRISCSPFLGIPAPFPQGPFILAALLKCPVVLMFALKEQGRIIIHSEAFADPVVLPRKQRDAALQTYIDQYAARLEHYTLLSPLDWFNFYPFWQLPADSVSPEENRHVV</sequence>
<dbReference type="AlphaFoldDB" id="A0A5M9R4S8"/>
<dbReference type="InterPro" id="IPR001173">
    <property type="entry name" value="Glyco_trans_2-like"/>
</dbReference>
<dbReference type="PANTHER" id="PTHR10859">
    <property type="entry name" value="GLYCOSYL TRANSFERASE"/>
    <property type="match status" value="1"/>
</dbReference>